<dbReference type="InterPro" id="IPR050390">
    <property type="entry name" value="C5-Methyltransferase"/>
</dbReference>
<dbReference type="Proteomes" id="UP001055114">
    <property type="component" value="Unassembled WGS sequence"/>
</dbReference>
<keyword evidence="4 7" id="KW-0949">S-adenosyl-L-methionine</keyword>
<dbReference type="InterPro" id="IPR018117">
    <property type="entry name" value="C5_DNA_meth_AS"/>
</dbReference>
<evidence type="ECO:0000313" key="9">
    <source>
        <dbReference type="Proteomes" id="UP001055114"/>
    </source>
</evidence>
<feature type="active site" evidence="7">
    <location>
        <position position="154"/>
    </location>
</feature>
<comment type="catalytic activity">
    <reaction evidence="6">
        <text>a 2'-deoxycytidine in DNA + S-adenosyl-L-methionine = a 5-methyl-2'-deoxycytidine in DNA + S-adenosyl-L-homocysteine + H(+)</text>
        <dbReference type="Rhea" id="RHEA:13681"/>
        <dbReference type="Rhea" id="RHEA-COMP:11369"/>
        <dbReference type="Rhea" id="RHEA-COMP:11370"/>
        <dbReference type="ChEBI" id="CHEBI:15378"/>
        <dbReference type="ChEBI" id="CHEBI:57856"/>
        <dbReference type="ChEBI" id="CHEBI:59789"/>
        <dbReference type="ChEBI" id="CHEBI:85452"/>
        <dbReference type="ChEBI" id="CHEBI:85454"/>
        <dbReference type="EC" id="2.1.1.37"/>
    </reaction>
</comment>
<evidence type="ECO:0000313" key="8">
    <source>
        <dbReference type="EMBL" id="GKH73490.1"/>
    </source>
</evidence>
<keyword evidence="5" id="KW-0680">Restriction system</keyword>
<keyword evidence="2 7" id="KW-0489">Methyltransferase</keyword>
<reference evidence="8" key="1">
    <citation type="submission" date="2022-01" db="EMBL/GenBank/DDBJ databases">
        <title>Novel bile acid biosynthetic pathways are enriched in the microbiome of centenarians.</title>
        <authorList>
            <person name="Sato Y."/>
            <person name="Atarashi K."/>
            <person name="Plichta R.D."/>
            <person name="Arai Y."/>
            <person name="Sasajima S."/>
            <person name="Kearney M.S."/>
            <person name="Suda W."/>
            <person name="Takeshita K."/>
            <person name="Sasaki T."/>
            <person name="Okamoto S."/>
            <person name="Skelly N.A."/>
            <person name="Okamura Y."/>
            <person name="Vlamakis H."/>
            <person name="Li Y."/>
            <person name="Tanoue T."/>
            <person name="Takei H."/>
            <person name="Nittono H."/>
            <person name="Narushima S."/>
            <person name="Irie J."/>
            <person name="Itoh H."/>
            <person name="Moriya K."/>
            <person name="Sugiura Y."/>
            <person name="Suematsu M."/>
            <person name="Moritoki N."/>
            <person name="Shibata S."/>
            <person name="Littman R.D."/>
            <person name="Fischbach A.M."/>
            <person name="Uwamino Y."/>
            <person name="Inoue T."/>
            <person name="Honda A."/>
            <person name="Hattori M."/>
            <person name="Murai T."/>
            <person name="Xavier J.R."/>
            <person name="Hirose N."/>
            <person name="Honda K."/>
        </authorList>
    </citation>
    <scope>NUCLEOTIDE SEQUENCE</scope>
    <source>
        <strain evidence="8">CE91-St3</strain>
    </source>
</reference>
<dbReference type="GO" id="GO:0009307">
    <property type="term" value="P:DNA restriction-modification system"/>
    <property type="evidence" value="ECO:0007669"/>
    <property type="project" value="UniProtKB-KW"/>
</dbReference>
<dbReference type="PANTHER" id="PTHR10629">
    <property type="entry name" value="CYTOSINE-SPECIFIC METHYLTRANSFERASE"/>
    <property type="match status" value="1"/>
</dbReference>
<dbReference type="InterPro" id="IPR029063">
    <property type="entry name" value="SAM-dependent_MTases_sf"/>
</dbReference>
<accession>A0AA37NG49</accession>
<dbReference type="PROSITE" id="PS51679">
    <property type="entry name" value="SAM_MT_C5"/>
    <property type="match status" value="1"/>
</dbReference>
<evidence type="ECO:0000256" key="1">
    <source>
        <dbReference type="ARBA" id="ARBA00011975"/>
    </source>
</evidence>
<comment type="caution">
    <text evidence="8">The sequence shown here is derived from an EMBL/GenBank/DDBJ whole genome shotgun (WGS) entry which is preliminary data.</text>
</comment>
<keyword evidence="3 7" id="KW-0808">Transferase</keyword>
<dbReference type="GO" id="GO:0032259">
    <property type="term" value="P:methylation"/>
    <property type="evidence" value="ECO:0007669"/>
    <property type="project" value="UniProtKB-KW"/>
</dbReference>
<dbReference type="Gene3D" id="3.40.50.150">
    <property type="entry name" value="Vaccinia Virus protein VP39"/>
    <property type="match status" value="1"/>
</dbReference>
<dbReference type="GO" id="GO:0003886">
    <property type="term" value="F:DNA (cytosine-5-)-methyltransferase activity"/>
    <property type="evidence" value="ECO:0007669"/>
    <property type="project" value="UniProtKB-EC"/>
</dbReference>
<protein>
    <recommendedName>
        <fullName evidence="1">DNA (cytosine-5-)-methyltransferase</fullName>
        <ecNumber evidence="1">2.1.1.37</ecNumber>
    </recommendedName>
</protein>
<dbReference type="Pfam" id="PF00145">
    <property type="entry name" value="DNA_methylase"/>
    <property type="match status" value="2"/>
</dbReference>
<dbReference type="RefSeq" id="WP_122298680.1">
    <property type="nucleotide sequence ID" value="NZ_BQNZ01000003.1"/>
</dbReference>
<dbReference type="SUPFAM" id="SSF53335">
    <property type="entry name" value="S-adenosyl-L-methionine-dependent methyltransferases"/>
    <property type="match status" value="1"/>
</dbReference>
<gene>
    <name evidence="8" type="ORF">CE91St3_33530</name>
</gene>
<comment type="similarity">
    <text evidence="7">Belongs to the class I-like SAM-binding methyltransferase superfamily. C5-methyltransferase family.</text>
</comment>
<dbReference type="PANTHER" id="PTHR10629:SF52">
    <property type="entry name" value="DNA (CYTOSINE-5)-METHYLTRANSFERASE 1"/>
    <property type="match status" value="1"/>
</dbReference>
<dbReference type="AlphaFoldDB" id="A0AA37NG49"/>
<dbReference type="PROSITE" id="PS00094">
    <property type="entry name" value="C5_MTASE_1"/>
    <property type="match status" value="1"/>
</dbReference>
<proteinExistence type="inferred from homology"/>
<dbReference type="EMBL" id="BQNZ01000003">
    <property type="protein sequence ID" value="GKH73490.1"/>
    <property type="molecule type" value="Genomic_DNA"/>
</dbReference>
<evidence type="ECO:0000256" key="4">
    <source>
        <dbReference type="ARBA" id="ARBA00022691"/>
    </source>
</evidence>
<evidence type="ECO:0000256" key="3">
    <source>
        <dbReference type="ARBA" id="ARBA00022679"/>
    </source>
</evidence>
<dbReference type="PRINTS" id="PR00105">
    <property type="entry name" value="C5METTRFRASE"/>
</dbReference>
<evidence type="ECO:0000256" key="2">
    <source>
        <dbReference type="ARBA" id="ARBA00022603"/>
    </source>
</evidence>
<sequence>MKSNKHIVTGGKPVLPEILFPDTHLTFADFFCGCGGLSLGMIQSGMKCVSAMDFSPEAICTYWLNLCVKGWSHLWISPENEKGAKTLLKILKTGETANWFFQHEIPDNWLQSPKPMPCLNLFLYSILDLEPEEWLEIMGLRPGDISVFVGGPPCQGFSTANTNRSVFDERNQLPLRYIYYAKVCKPNYVIIENVPGLITLGKTKDKKTGPFVDWIAQAFDEAGYDMTYKVHKCEEYGIPQTRKRVIFCGIRKDANLPAIEFPEGEYGGRSGKQPVQTVREAIGHLPPIRAGESWTGDKVKPYGYDAADGYVICPHCLQYNLEQRKKCIHCGTSLENPIRGGVFVVPGMGVMANMTKPINRV</sequence>
<evidence type="ECO:0000256" key="6">
    <source>
        <dbReference type="ARBA" id="ARBA00047422"/>
    </source>
</evidence>
<dbReference type="InterPro" id="IPR001525">
    <property type="entry name" value="C5_MeTfrase"/>
</dbReference>
<dbReference type="GO" id="GO:0003677">
    <property type="term" value="F:DNA binding"/>
    <property type="evidence" value="ECO:0007669"/>
    <property type="project" value="TreeGrafter"/>
</dbReference>
<organism evidence="8 9">
    <name type="scientific">Parabacteroides merdae</name>
    <dbReference type="NCBI Taxonomy" id="46503"/>
    <lineage>
        <taxon>Bacteria</taxon>
        <taxon>Pseudomonadati</taxon>
        <taxon>Bacteroidota</taxon>
        <taxon>Bacteroidia</taxon>
        <taxon>Bacteroidales</taxon>
        <taxon>Tannerellaceae</taxon>
        <taxon>Parabacteroides</taxon>
    </lineage>
</organism>
<name>A0AA37NG49_9BACT</name>
<dbReference type="GO" id="GO:0044027">
    <property type="term" value="P:negative regulation of gene expression via chromosomal CpG island methylation"/>
    <property type="evidence" value="ECO:0007669"/>
    <property type="project" value="TreeGrafter"/>
</dbReference>
<evidence type="ECO:0000256" key="5">
    <source>
        <dbReference type="ARBA" id="ARBA00022747"/>
    </source>
</evidence>
<evidence type="ECO:0000256" key="7">
    <source>
        <dbReference type="PROSITE-ProRule" id="PRU01016"/>
    </source>
</evidence>
<dbReference type="EC" id="2.1.1.37" evidence="1"/>